<dbReference type="SUPFAM" id="SSF109854">
    <property type="entry name" value="DinB/YfiT-like putative metalloenzymes"/>
    <property type="match status" value="1"/>
</dbReference>
<dbReference type="RefSeq" id="WP_142454133.1">
    <property type="nucleotide sequence ID" value="NZ_FXTP01000006.1"/>
</dbReference>
<dbReference type="OrthoDB" id="9811413at2"/>
<evidence type="ECO:0000313" key="2">
    <source>
        <dbReference type="Proteomes" id="UP000317557"/>
    </source>
</evidence>
<dbReference type="EMBL" id="FXTP01000006">
    <property type="protein sequence ID" value="SMO62243.1"/>
    <property type="molecule type" value="Genomic_DNA"/>
</dbReference>
<dbReference type="Gene3D" id="1.20.120.450">
    <property type="entry name" value="dinb family like domain"/>
    <property type="match status" value="1"/>
</dbReference>
<gene>
    <name evidence="1" type="ORF">SAMN06265219_106106</name>
</gene>
<evidence type="ECO:0000313" key="1">
    <source>
        <dbReference type="EMBL" id="SMO62243.1"/>
    </source>
</evidence>
<dbReference type="Proteomes" id="UP000317557">
    <property type="component" value="Unassembled WGS sequence"/>
</dbReference>
<accession>A0A521CS20</accession>
<reference evidence="1 2" key="1">
    <citation type="submission" date="2017-05" db="EMBL/GenBank/DDBJ databases">
        <authorList>
            <person name="Varghese N."/>
            <person name="Submissions S."/>
        </authorList>
    </citation>
    <scope>NUCLEOTIDE SEQUENCE [LARGE SCALE GENOMIC DNA]</scope>
    <source>
        <strain evidence="1 2">DSM 21985</strain>
    </source>
</reference>
<keyword evidence="2" id="KW-1185">Reference proteome</keyword>
<proteinExistence type="predicted"/>
<name>A0A521CS20_9BACT</name>
<organism evidence="1 2">
    <name type="scientific">Gracilimonas mengyeensis</name>
    <dbReference type="NCBI Taxonomy" id="1302730"/>
    <lineage>
        <taxon>Bacteria</taxon>
        <taxon>Pseudomonadati</taxon>
        <taxon>Balneolota</taxon>
        <taxon>Balneolia</taxon>
        <taxon>Balneolales</taxon>
        <taxon>Balneolaceae</taxon>
        <taxon>Gracilimonas</taxon>
    </lineage>
</organism>
<dbReference type="AlphaFoldDB" id="A0A521CS20"/>
<sequence length="79" mass="9333">MDLNQLIDYDHWANQRIFDAIRKVNNDAEELPEMHHMFAHVLGAQDVWINRINGEKPALAIWPELSMEEMERRLGVTTF</sequence>
<dbReference type="InterPro" id="IPR034660">
    <property type="entry name" value="DinB/YfiT-like"/>
</dbReference>
<protein>
    <submittedName>
        <fullName evidence="1">Uncharacterized protein</fullName>
    </submittedName>
</protein>